<reference evidence="2" key="1">
    <citation type="submission" date="2013-07" db="EMBL/GenBank/DDBJ databases">
        <title>Sub-species coevolution in mutualistic symbiosis.</title>
        <authorList>
            <person name="Murfin K."/>
            <person name="Klassen J."/>
            <person name="Lee M."/>
            <person name="Forst S."/>
            <person name="Stock P."/>
            <person name="Goodrich-Blair H."/>
        </authorList>
    </citation>
    <scope>NUCLEOTIDE SEQUENCE [LARGE SCALE GENOMIC DNA]</scope>
    <source>
        <strain evidence="2">Puntauvense</strain>
    </source>
</reference>
<organism evidence="2">
    <name type="scientific">Xenorhabdus bovienii str. puntauvense</name>
    <dbReference type="NCBI Taxonomy" id="1398201"/>
    <lineage>
        <taxon>Bacteria</taxon>
        <taxon>Pseudomonadati</taxon>
        <taxon>Pseudomonadota</taxon>
        <taxon>Gammaproteobacteria</taxon>
        <taxon>Enterobacterales</taxon>
        <taxon>Morganellaceae</taxon>
        <taxon>Xenorhabdus</taxon>
    </lineage>
</organism>
<dbReference type="RefSeq" id="WP_038218257.1">
    <property type="nucleotide sequence ID" value="NZ_CAWLWN010000237.1"/>
</dbReference>
<sequence length="105" mass="11485">MKGKATLKIAFVAGIGILSNAALADTIIQKWSGEFLIVSNAEAKRIFDLNLTGFLVLPALADRPTVITAPRKSTFLKSEKKKSGTVIEHKDTDSIFIRLERENAN</sequence>
<name>A0A077NG47_XENBV</name>
<gene>
    <name evidence="2" type="ORF">XBP1_2810019</name>
</gene>
<protein>
    <submittedName>
        <fullName evidence="2">Uncharacterized protein</fullName>
    </submittedName>
</protein>
<feature type="signal peptide" evidence="1">
    <location>
        <begin position="1"/>
        <end position="24"/>
    </location>
</feature>
<dbReference type="AlphaFoldDB" id="A0A077NG47"/>
<evidence type="ECO:0000313" key="2">
    <source>
        <dbReference type="EMBL" id="CDG97749.1"/>
    </source>
</evidence>
<proteinExistence type="predicted"/>
<accession>A0A077NG47</accession>
<dbReference type="Proteomes" id="UP000028511">
    <property type="component" value="Unassembled WGS sequence"/>
</dbReference>
<evidence type="ECO:0000256" key="1">
    <source>
        <dbReference type="SAM" id="SignalP"/>
    </source>
</evidence>
<comment type="caution">
    <text evidence="2">The sequence shown here is derived from an EMBL/GenBank/DDBJ whole genome shotgun (WGS) entry which is preliminary data.</text>
</comment>
<dbReference type="HOGENOM" id="CLU_2235544_0_0_6"/>
<feature type="chain" id="PRO_5001721698" evidence="1">
    <location>
        <begin position="25"/>
        <end position="105"/>
    </location>
</feature>
<keyword evidence="1" id="KW-0732">Signal</keyword>
<dbReference type="EMBL" id="CBSW010000203">
    <property type="protein sequence ID" value="CDG97749.1"/>
    <property type="molecule type" value="Genomic_DNA"/>
</dbReference>